<feature type="region of interest" description="Disordered" evidence="12">
    <location>
        <begin position="195"/>
        <end position="238"/>
    </location>
</feature>
<keyword evidence="8" id="KW-0238">DNA-binding</keyword>
<dbReference type="Pfam" id="PF07727">
    <property type="entry name" value="RVT_2"/>
    <property type="match status" value="1"/>
</dbReference>
<feature type="region of interest" description="Disordered" evidence="12">
    <location>
        <begin position="1426"/>
        <end position="1476"/>
    </location>
</feature>
<dbReference type="InterPro" id="IPR025724">
    <property type="entry name" value="GAG-pre-integrase_dom"/>
</dbReference>
<dbReference type="PANTHER" id="PTHR31604:SF30">
    <property type="entry name" value="PROTEIN LATERAL ROOT PRIMORDIUM 1"/>
    <property type="match status" value="1"/>
</dbReference>
<dbReference type="Pfam" id="PF14223">
    <property type="entry name" value="Retrotran_gag_2"/>
    <property type="match status" value="1"/>
</dbReference>
<dbReference type="InterPro" id="IPR012337">
    <property type="entry name" value="RNaseH-like_sf"/>
</dbReference>
<dbReference type="GO" id="GO:0015074">
    <property type="term" value="P:DNA integration"/>
    <property type="evidence" value="ECO:0007669"/>
    <property type="project" value="InterPro"/>
</dbReference>
<sequence>MASLKYEIPLLDRNTRFALWQIKMQAVLAQMDLEDALLGIDKMPSTLTDEEKKRKDRKALTQLHLHLSNEILQDVMKEKTAAALWKRLEQICMSKTLTSKLHMKQRLYAHRLEEGASVHEHLTVFKEILSNLEAMEVQYDKEDLGLILLCSLPPSYSTFRDTILYSRESLTVDEVYDSLTSYDKMKHLVVKPDSQGEGLIVRGRQDRNTDDDRGRTQERNHRAKSKGRSKSSNRGKTCNFCKKKGHIKSECYKLQNKIKREAANQKGKQPENSGEADVVEDYSDGELVVASVNDSKVSEEWILDSGCTFHMSPNRDWFTTYETVSEGVVLMGNNASCKIAGVGTIKVKMFDGVVRTLSDVRYVPELKRNLISLSTLDSKGYRYTAESGVLKISKGSLVVMKGQRKTAKLYVLQGSTVTCDAAVASSSLSDDDITKLWHMRLGHMSENGMVELSKRGLLDGQGICKLNFCEHCVFGKQKRVRFTRGIHNTKETLEYIHSDLWGPSRVPSRGGANYMLTFIDDFSRKVWAFFLKQKSDVFSAFKSWKIMIEKQTGKQIKYLRTDNGLEFCSDEFNRLCKSEGIVRHLTVRHTPQQNGVAERMNKTIMEKVRCMLSNANLPKSFWAEAASTACFLINRSPSVAIEKKTPQEVWSGNPANYSDLKIFGCPAYAHVNNGKLEPRSIKCVFLGYKAGVKGYKLWCPENRKVVISRYVVFDETAMLPNLSLKDSSNKENQKQVEHQINTESTPQVSTKIENRVASSPQYSIAKNRTKREIKPPKKYAEADLVAYALNVAEDIDANQEPSNYSEAISCEDSEKWMFAMQEEMESLHKNKTWDLVKLPKGKKTVRCKWVFKKKEGTPGVEEPKYKARLVAKGYSQVPGVDFTDVFSPVVKHSSIRALLGIVAMHDLELEQLDVKTAFLHGELEEDIYMQQPEGFTVSEKEDYVCLLKKSLYGLKQSPRQWYKRFDSFMTSHDFKRSSFDSCVYFKKNNDGSFVYLLLYVDDMLIAAKDKGEIRKVKAQLSEEFEMKDLGPAKKILGMEILRDRKTSKLYLSQKGYIEKLLCRFNMRSAKPVSTPLAAHFRLSSTLSPQSDDEIEYMSHVPYSSAVGSLMYAMVCSRPDLSYAVSAVSRYMANPGKEHWKAVQWILRYLRGTTDVCLQFGRTEDGVIGYVDADFAGDLDRRRSLTGYVFTIGGCAISWKATLQTTVALSTTEAEYMAITEACKEAIWLKGLFSELNEDLQISTVFCDSQSAIFLTKDQMFHERTKHIDVRQLPSDSGGAFADWATSSSIAIRAGPDDLSLGFNANAAAAAAVPPGSTNTQWPPSARPINYGLPPEMGMVGLRDFVVVAPASFNHHHHHHHHHHTQDPIMPNDQISGPSASTALGVGVGVFPLLTAAPCLAPLNVEDPDLFNNNGRTKLSGMQLWQDQNSSPHNYLKKPSSFPDSNNSSSMNLIQSSGGGGMGDGESGGSGSSSATTCQDCGNQAKKDCSHRRCRTCCKSRGFDCPTHVKSTWVPAARRRERQLMAAAVTTAGAGSSGSTSGAKKPRLITSQNTTTSHTSTSNTTPRSFDTSSSNQDAGFKETLPGQVRAPAVFKCVRVTAVEDGDDEFAYQAIVKIGGHVFKGFLYDQGVEGRDGFPNISELHLGGGPGSGGNGGGGRNGGSSSSPVLDPSEVYAATGGCLLGSSYVGICRGEIYSVEVVFTIKRHLCYEPWFMRPLMTVVFVYAYLKLDLDELQEFTELCKLQQVKTWWWLANICRSLSILPNNDIHLVKHLINNDEKEGCCDTLFPFNALEVEVKKQVPLASTLEDSLSWHHMKLDHFAINYDMIFSFDSPKVRIVALVHNHIRSVIAKANALMPSSSLLAAEAYALRFGSKLMLDHQWQLVILKSHSKLCIDILS</sequence>
<dbReference type="InterPro" id="IPR006511">
    <property type="entry name" value="SHI_C"/>
</dbReference>
<evidence type="ECO:0000256" key="2">
    <source>
        <dbReference type="ARBA" id="ARBA00006911"/>
    </source>
</evidence>
<name>A0A8J6CU92_9ROSI</name>
<evidence type="ECO:0000313" key="15">
    <source>
        <dbReference type="Proteomes" id="UP000701853"/>
    </source>
</evidence>
<dbReference type="SUPFAM" id="SSF53098">
    <property type="entry name" value="Ribonuclease H-like"/>
    <property type="match status" value="1"/>
</dbReference>
<keyword evidence="6" id="KW-0862">Zinc</keyword>
<dbReference type="GO" id="GO:0009851">
    <property type="term" value="P:auxin biosynthetic process"/>
    <property type="evidence" value="ECO:0007669"/>
    <property type="project" value="UniProtKB-KW"/>
</dbReference>
<evidence type="ECO:0000256" key="7">
    <source>
        <dbReference type="ARBA" id="ARBA00023070"/>
    </source>
</evidence>
<dbReference type="PROSITE" id="PS50994">
    <property type="entry name" value="INTEGRASE"/>
    <property type="match status" value="1"/>
</dbReference>
<feature type="compositionally biased region" description="Low complexity" evidence="12">
    <location>
        <begin position="1529"/>
        <end position="1542"/>
    </location>
</feature>
<dbReference type="GO" id="GO:0046872">
    <property type="term" value="F:metal ion binding"/>
    <property type="evidence" value="ECO:0007669"/>
    <property type="project" value="UniProtKB-KW"/>
</dbReference>
<keyword evidence="4" id="KW-0479">Metal-binding</keyword>
<feature type="region of interest" description="Disordered" evidence="12">
    <location>
        <begin position="1637"/>
        <end position="1665"/>
    </location>
</feature>
<feature type="compositionally biased region" description="Low complexity" evidence="12">
    <location>
        <begin position="1549"/>
        <end position="1564"/>
    </location>
</feature>
<dbReference type="Pfam" id="PF25597">
    <property type="entry name" value="SH3_retrovirus"/>
    <property type="match status" value="1"/>
</dbReference>
<dbReference type="Pfam" id="PF22936">
    <property type="entry name" value="Pol_BBD"/>
    <property type="match status" value="1"/>
</dbReference>
<dbReference type="PANTHER" id="PTHR31604">
    <property type="entry name" value="PROTEIN LATERAL ROOT PRIMORDIUM 1"/>
    <property type="match status" value="1"/>
</dbReference>
<accession>A0A8J6CU92</accession>
<feature type="region of interest" description="Disordered" evidence="12">
    <location>
        <begin position="1529"/>
        <end position="1582"/>
    </location>
</feature>
<keyword evidence="5" id="KW-0378">Hydrolase</keyword>
<comment type="subcellular location">
    <subcellularLocation>
        <location evidence="1">Nucleus</location>
    </subcellularLocation>
</comment>
<dbReference type="InterPro" id="IPR036397">
    <property type="entry name" value="RNaseH_sf"/>
</dbReference>
<dbReference type="Gene3D" id="3.30.420.10">
    <property type="entry name" value="Ribonuclease H-like superfamily/Ribonuclease H"/>
    <property type="match status" value="1"/>
</dbReference>
<dbReference type="GO" id="GO:0009734">
    <property type="term" value="P:auxin-activated signaling pathway"/>
    <property type="evidence" value="ECO:0007669"/>
    <property type="project" value="UniProtKB-KW"/>
</dbReference>
<dbReference type="InterPro" id="IPR043502">
    <property type="entry name" value="DNA/RNA_pol_sf"/>
</dbReference>
<dbReference type="InterPro" id="IPR001584">
    <property type="entry name" value="Integrase_cat-core"/>
</dbReference>
<dbReference type="GO" id="GO:0004190">
    <property type="term" value="F:aspartic-type endopeptidase activity"/>
    <property type="evidence" value="ECO:0007669"/>
    <property type="project" value="UniProtKB-KW"/>
</dbReference>
<feature type="compositionally biased region" description="Low complexity" evidence="12">
    <location>
        <begin position="1438"/>
        <end position="1449"/>
    </location>
</feature>
<evidence type="ECO:0000256" key="8">
    <source>
        <dbReference type="ARBA" id="ARBA00023125"/>
    </source>
</evidence>
<evidence type="ECO:0000256" key="3">
    <source>
        <dbReference type="ARBA" id="ARBA00022473"/>
    </source>
</evidence>
<dbReference type="GO" id="GO:0003700">
    <property type="term" value="F:DNA-binding transcription factor activity"/>
    <property type="evidence" value="ECO:0007669"/>
    <property type="project" value="InterPro"/>
</dbReference>
<feature type="compositionally biased region" description="Basic residues" evidence="12">
    <location>
        <begin position="221"/>
        <end position="233"/>
    </location>
</feature>
<dbReference type="InterPro" id="IPR054722">
    <property type="entry name" value="PolX-like_BBD"/>
</dbReference>
<evidence type="ECO:0000313" key="14">
    <source>
        <dbReference type="EMBL" id="KAG8483606.1"/>
    </source>
</evidence>
<dbReference type="SUPFAM" id="SSF56672">
    <property type="entry name" value="DNA/RNA polymerases"/>
    <property type="match status" value="1"/>
</dbReference>
<keyword evidence="7" id="KW-0073">Auxin biosynthesis</keyword>
<evidence type="ECO:0000256" key="9">
    <source>
        <dbReference type="ARBA" id="ARBA00023159"/>
    </source>
</evidence>
<feature type="compositionally biased region" description="Gly residues" evidence="12">
    <location>
        <begin position="1456"/>
        <end position="1470"/>
    </location>
</feature>
<evidence type="ECO:0000256" key="1">
    <source>
        <dbReference type="ARBA" id="ARBA00004123"/>
    </source>
</evidence>
<evidence type="ECO:0000256" key="11">
    <source>
        <dbReference type="ARBA" id="ARBA00023294"/>
    </source>
</evidence>
<dbReference type="InterPro" id="IPR006510">
    <property type="entry name" value="Znf_LRP1"/>
</dbReference>
<evidence type="ECO:0000256" key="10">
    <source>
        <dbReference type="ARBA" id="ARBA00023242"/>
    </source>
</evidence>
<dbReference type="Proteomes" id="UP000701853">
    <property type="component" value="Chromosome 9"/>
</dbReference>
<keyword evidence="10" id="KW-0539">Nucleus</keyword>
<dbReference type="InterPro" id="IPR013103">
    <property type="entry name" value="RVT_2"/>
</dbReference>
<organism evidence="14 15">
    <name type="scientific">Gossypium anomalum</name>
    <dbReference type="NCBI Taxonomy" id="47600"/>
    <lineage>
        <taxon>Eukaryota</taxon>
        <taxon>Viridiplantae</taxon>
        <taxon>Streptophyta</taxon>
        <taxon>Embryophyta</taxon>
        <taxon>Tracheophyta</taxon>
        <taxon>Spermatophyta</taxon>
        <taxon>Magnoliopsida</taxon>
        <taxon>eudicotyledons</taxon>
        <taxon>Gunneridae</taxon>
        <taxon>Pentapetalae</taxon>
        <taxon>rosids</taxon>
        <taxon>malvids</taxon>
        <taxon>Malvales</taxon>
        <taxon>Malvaceae</taxon>
        <taxon>Malvoideae</taxon>
        <taxon>Gossypium</taxon>
    </lineage>
</organism>
<dbReference type="NCBIfam" id="TIGR01624">
    <property type="entry name" value="LRP1_Cterm"/>
    <property type="match status" value="1"/>
</dbReference>
<gene>
    <name evidence="14" type="ORF">CXB51_022421</name>
</gene>
<dbReference type="Pfam" id="PF00665">
    <property type="entry name" value="rve"/>
    <property type="match status" value="1"/>
</dbReference>
<keyword evidence="5" id="KW-0064">Aspartyl protease</keyword>
<keyword evidence="9" id="KW-0010">Activator</keyword>
<keyword evidence="15" id="KW-1185">Reference proteome</keyword>
<proteinExistence type="inferred from homology"/>
<feature type="domain" description="Integrase catalytic" evidence="13">
    <location>
        <begin position="487"/>
        <end position="654"/>
    </location>
</feature>
<feature type="compositionally biased region" description="Polar residues" evidence="12">
    <location>
        <begin position="1565"/>
        <end position="1576"/>
    </location>
</feature>
<feature type="compositionally biased region" description="Gly residues" evidence="12">
    <location>
        <begin position="1644"/>
        <end position="1660"/>
    </location>
</feature>
<protein>
    <recommendedName>
        <fullName evidence="13">Integrase catalytic domain-containing protein</fullName>
    </recommendedName>
</protein>
<evidence type="ECO:0000259" key="13">
    <source>
        <dbReference type="PROSITE" id="PS50994"/>
    </source>
</evidence>
<comment type="caution">
    <text evidence="14">The sequence shown here is derived from an EMBL/GenBank/DDBJ whole genome shotgun (WGS) entry which is preliminary data.</text>
</comment>
<dbReference type="Pfam" id="PF13976">
    <property type="entry name" value="gag_pre-integrs"/>
    <property type="match status" value="1"/>
</dbReference>
<keyword evidence="5" id="KW-0645">Protease</keyword>
<reference evidence="14 15" key="1">
    <citation type="journal article" date="2021" name="bioRxiv">
        <title>The Gossypium anomalum genome as a resource for cotton improvement and evolutionary analysis of hybrid incompatibility.</title>
        <authorList>
            <person name="Grover C.E."/>
            <person name="Yuan D."/>
            <person name="Arick M.A."/>
            <person name="Miller E.R."/>
            <person name="Hu G."/>
            <person name="Peterson D.G."/>
            <person name="Wendel J.F."/>
            <person name="Udall J.A."/>
        </authorList>
    </citation>
    <scope>NUCLEOTIDE SEQUENCE [LARGE SCALE GENOMIC DNA]</scope>
    <source>
        <strain evidence="14">JFW-Udall</strain>
        <tissue evidence="14">Leaf</tissue>
    </source>
</reference>
<dbReference type="GO" id="GO:0003677">
    <property type="term" value="F:DNA binding"/>
    <property type="evidence" value="ECO:0007669"/>
    <property type="project" value="UniProtKB-KW"/>
</dbReference>
<dbReference type="InterPro" id="IPR007818">
    <property type="entry name" value="SHI"/>
</dbReference>
<dbReference type="CDD" id="cd09272">
    <property type="entry name" value="RNase_HI_RT_Ty1"/>
    <property type="match status" value="1"/>
</dbReference>
<feature type="region of interest" description="Disordered" evidence="12">
    <location>
        <begin position="1355"/>
        <end position="1377"/>
    </location>
</feature>
<keyword evidence="11" id="KW-0927">Auxin signaling pathway</keyword>
<comment type="similarity">
    <text evidence="2">Belongs to the SHI protein family.</text>
</comment>
<evidence type="ECO:0000256" key="12">
    <source>
        <dbReference type="SAM" id="MobiDB-lite"/>
    </source>
</evidence>
<dbReference type="InterPro" id="IPR057670">
    <property type="entry name" value="SH3_retrovirus"/>
</dbReference>
<dbReference type="NCBIfam" id="TIGR01623">
    <property type="entry name" value="put_zinc_LRP1"/>
    <property type="match status" value="1"/>
</dbReference>
<feature type="compositionally biased region" description="Basic and acidic residues" evidence="12">
    <location>
        <begin position="203"/>
        <end position="220"/>
    </location>
</feature>
<evidence type="ECO:0000256" key="5">
    <source>
        <dbReference type="ARBA" id="ARBA00022750"/>
    </source>
</evidence>
<evidence type="ECO:0000256" key="4">
    <source>
        <dbReference type="ARBA" id="ARBA00022723"/>
    </source>
</evidence>
<dbReference type="GO" id="GO:0045893">
    <property type="term" value="P:positive regulation of DNA-templated transcription"/>
    <property type="evidence" value="ECO:0007669"/>
    <property type="project" value="TreeGrafter"/>
</dbReference>
<keyword evidence="3" id="KW-0217">Developmental protein</keyword>
<dbReference type="GO" id="GO:0005634">
    <property type="term" value="C:nucleus"/>
    <property type="evidence" value="ECO:0007669"/>
    <property type="project" value="UniProtKB-SubCell"/>
</dbReference>
<evidence type="ECO:0000256" key="6">
    <source>
        <dbReference type="ARBA" id="ARBA00022833"/>
    </source>
</evidence>
<dbReference type="EMBL" id="JAHUZN010000009">
    <property type="protein sequence ID" value="KAG8483606.1"/>
    <property type="molecule type" value="Genomic_DNA"/>
</dbReference>
<dbReference type="Pfam" id="PF05142">
    <property type="entry name" value="DUF702"/>
    <property type="match status" value="1"/>
</dbReference>